<dbReference type="Pfam" id="PF01176">
    <property type="entry name" value="eIF-1a"/>
    <property type="match status" value="1"/>
</dbReference>
<evidence type="ECO:0000256" key="5">
    <source>
        <dbReference type="ARBA" id="ARBA00022833"/>
    </source>
</evidence>
<evidence type="ECO:0000256" key="1">
    <source>
        <dbReference type="ARBA" id="ARBA00007392"/>
    </source>
</evidence>
<dbReference type="InterPro" id="IPR001253">
    <property type="entry name" value="TIF_eIF-1A"/>
</dbReference>
<keyword evidence="6 10" id="KW-0648">Protein biosynthesis</keyword>
<dbReference type="GO" id="GO:0003743">
    <property type="term" value="F:translation initiation factor activity"/>
    <property type="evidence" value="ECO:0007669"/>
    <property type="project" value="UniProtKB-UniRule"/>
</dbReference>
<organism evidence="17 18">
    <name type="scientific">Polyplax serrata</name>
    <name type="common">Common mouse louse</name>
    <dbReference type="NCBI Taxonomy" id="468196"/>
    <lineage>
        <taxon>Eukaryota</taxon>
        <taxon>Metazoa</taxon>
        <taxon>Ecdysozoa</taxon>
        <taxon>Arthropoda</taxon>
        <taxon>Hexapoda</taxon>
        <taxon>Insecta</taxon>
        <taxon>Pterygota</taxon>
        <taxon>Neoptera</taxon>
        <taxon>Paraneoptera</taxon>
        <taxon>Psocodea</taxon>
        <taxon>Troctomorpha</taxon>
        <taxon>Phthiraptera</taxon>
        <taxon>Anoplura</taxon>
        <taxon>Polyplacidae</taxon>
        <taxon>Polyplax</taxon>
    </lineage>
</organism>
<dbReference type="InterPro" id="IPR018104">
    <property type="entry name" value="TIF_eIF-1A_CS"/>
</dbReference>
<evidence type="ECO:0000256" key="13">
    <source>
        <dbReference type="RuleBase" id="RU004365"/>
    </source>
</evidence>
<comment type="caution">
    <text evidence="17">The sequence shown here is derived from an EMBL/GenBank/DDBJ whole genome shotgun (WGS) entry which is preliminary data.</text>
</comment>
<dbReference type="PROSITE" id="PS01262">
    <property type="entry name" value="IF1A"/>
    <property type="match status" value="1"/>
</dbReference>
<dbReference type="Gene3D" id="2.40.50.140">
    <property type="entry name" value="Nucleic acid-binding proteins"/>
    <property type="match status" value="1"/>
</dbReference>
<dbReference type="InterPro" id="IPR006196">
    <property type="entry name" value="RNA-binding_domain_S1_IF1"/>
</dbReference>
<dbReference type="Proteomes" id="UP001372834">
    <property type="component" value="Unassembled WGS sequence"/>
</dbReference>
<dbReference type="InterPro" id="IPR007717">
    <property type="entry name" value="NPL4_C"/>
</dbReference>
<evidence type="ECO:0000259" key="16">
    <source>
        <dbReference type="PROSITE" id="PS50832"/>
    </source>
</evidence>
<evidence type="ECO:0000256" key="8">
    <source>
        <dbReference type="ARBA" id="ARBA00045454"/>
    </source>
</evidence>
<dbReference type="SUPFAM" id="SSF90209">
    <property type="entry name" value="Ran binding protein zinc finger-like"/>
    <property type="match status" value="1"/>
</dbReference>
<evidence type="ECO:0000313" key="18">
    <source>
        <dbReference type="Proteomes" id="UP001372834"/>
    </source>
</evidence>
<accession>A0AAN8XLN0</accession>
<dbReference type="NCBIfam" id="TIGR00523">
    <property type="entry name" value="eIF-1A"/>
    <property type="match status" value="1"/>
</dbReference>
<dbReference type="FunFam" id="2.40.50.140:FF:000071">
    <property type="entry name" value="Eukaryotic translation initiation factor 1A"/>
    <property type="match status" value="1"/>
</dbReference>
<evidence type="ECO:0000256" key="4">
    <source>
        <dbReference type="ARBA" id="ARBA00022771"/>
    </source>
</evidence>
<dbReference type="CDD" id="cd05793">
    <property type="entry name" value="S1_IF1A"/>
    <property type="match status" value="1"/>
</dbReference>
<feature type="domain" description="S1-like" evidence="16">
    <location>
        <begin position="22"/>
        <end position="96"/>
    </location>
</feature>
<proteinExistence type="inferred from homology"/>
<dbReference type="PROSITE" id="PS50832">
    <property type="entry name" value="S1_IF1_TYPE"/>
    <property type="match status" value="1"/>
</dbReference>
<keyword evidence="2 10" id="KW-0396">Initiation factor</keyword>
<evidence type="ECO:0000259" key="15">
    <source>
        <dbReference type="PROSITE" id="PS50199"/>
    </source>
</evidence>
<sequence length="330" mass="37531">MPKNKGKGGKNRRRGKNENETEKRELVFKEDGQEYAQVTKMLGNGRLEAMCFDGTKRLCHIRGKLRKKVWIGQGDIILIGLRDYQDAKADVILKYTPDEARNLKTYGEFPETVRINDTVTFVEEGLDEDIEFGDDVSDEDDDEKDSYGNEVSRLARPLPVEYLLVDVPASTPLTPQFTFTADTSIRSFPVENRLIYGHTQDFAALSSYMSQFSPDQFLKAVSDFHLLLYIATMDVLPMRKYMVPLLQAVREQDSQKAIEWSQSDQWATVEQVMAASSGTTPHNRSSQPSDSFMDVSHTSPHVASWTCSHCTFMNPSNSFMCEICDFPREM</sequence>
<dbReference type="PANTHER" id="PTHR21668">
    <property type="entry name" value="EIF-1A"/>
    <property type="match status" value="1"/>
</dbReference>
<reference evidence="17 18" key="1">
    <citation type="submission" date="2023-10" db="EMBL/GenBank/DDBJ databases">
        <title>Genomes of two closely related lineages of the louse Polyplax serrata with different host specificities.</title>
        <authorList>
            <person name="Martinu J."/>
            <person name="Tarabai H."/>
            <person name="Stefka J."/>
            <person name="Hypsa V."/>
        </authorList>
    </citation>
    <scope>NUCLEOTIDE SEQUENCE [LARGE SCALE GENOMIC DNA]</scope>
    <source>
        <strain evidence="17">HR10_N</strain>
    </source>
</reference>
<protein>
    <recommendedName>
        <fullName evidence="7">Eukaryotic translation initiation factor 4C</fullName>
    </recommendedName>
</protein>
<dbReference type="Pfam" id="PF05021">
    <property type="entry name" value="NPL4"/>
    <property type="match status" value="1"/>
</dbReference>
<feature type="region of interest" description="Disordered" evidence="14">
    <location>
        <begin position="1"/>
        <end position="25"/>
    </location>
</feature>
<evidence type="ECO:0000256" key="11">
    <source>
        <dbReference type="PROSITE-ProRule" id="PRU00322"/>
    </source>
</evidence>
<evidence type="ECO:0000313" key="17">
    <source>
        <dbReference type="EMBL" id="KAK6643253.1"/>
    </source>
</evidence>
<dbReference type="SMART" id="SM00652">
    <property type="entry name" value="eIF1a"/>
    <property type="match status" value="1"/>
</dbReference>
<dbReference type="GO" id="GO:0003723">
    <property type="term" value="F:RNA binding"/>
    <property type="evidence" value="ECO:0007669"/>
    <property type="project" value="InterPro"/>
</dbReference>
<comment type="subunit">
    <text evidence="9">Component of the 43S pre-initiation complex (43S PIC), which is composed of the 40S ribosomal subunit, EIF1, eIF1A (EIF1AX), eIF3 complex, EIF5 and eIF2-GTP-initiator tRNA complex (eIF2 ternary complex). Interacts with EIF5; this interaction contributes to the maintenance of EIF1 within the open 43S PIC. Interacts through its C-terminal domain (CTD) with the CTD of EIF5B; from the location of the start codon by the 43S complex until the formation of the 80S complex.</text>
</comment>
<comment type="similarity">
    <text evidence="1 12">Belongs to the eIF-1A family.</text>
</comment>
<evidence type="ECO:0000256" key="7">
    <source>
        <dbReference type="ARBA" id="ARBA00032507"/>
    </source>
</evidence>
<dbReference type="Pfam" id="PF00641">
    <property type="entry name" value="Zn_ribbon_RanBP"/>
    <property type="match status" value="1"/>
</dbReference>
<dbReference type="InterPro" id="IPR036443">
    <property type="entry name" value="Znf_RanBP2_sf"/>
</dbReference>
<evidence type="ECO:0000256" key="12">
    <source>
        <dbReference type="RuleBase" id="RU004364"/>
    </source>
</evidence>
<feature type="compositionally biased region" description="Basic and acidic residues" evidence="14">
    <location>
        <begin position="16"/>
        <end position="25"/>
    </location>
</feature>
<dbReference type="GO" id="GO:0008270">
    <property type="term" value="F:zinc ion binding"/>
    <property type="evidence" value="ECO:0007669"/>
    <property type="project" value="UniProtKB-KW"/>
</dbReference>
<dbReference type="SMART" id="SM00547">
    <property type="entry name" value="ZnF_RBZ"/>
    <property type="match status" value="1"/>
</dbReference>
<gene>
    <name evidence="17" type="ORF">RUM43_004758</name>
</gene>
<evidence type="ECO:0000256" key="3">
    <source>
        <dbReference type="ARBA" id="ARBA00022723"/>
    </source>
</evidence>
<dbReference type="SUPFAM" id="SSF50249">
    <property type="entry name" value="Nucleic acid-binding proteins"/>
    <property type="match status" value="1"/>
</dbReference>
<keyword evidence="3" id="KW-0479">Metal-binding</keyword>
<dbReference type="PROSITE" id="PS50199">
    <property type="entry name" value="ZF_RANBP2_2"/>
    <property type="match status" value="1"/>
</dbReference>
<dbReference type="PROSITE" id="PS01358">
    <property type="entry name" value="ZF_RANBP2_1"/>
    <property type="match status" value="1"/>
</dbReference>
<feature type="domain" description="RanBP2-type" evidence="15">
    <location>
        <begin position="301"/>
        <end position="330"/>
    </location>
</feature>
<dbReference type="InterPro" id="IPR001876">
    <property type="entry name" value="Znf_RanBP2"/>
</dbReference>
<evidence type="ECO:0000256" key="10">
    <source>
        <dbReference type="PROSITE-ProRule" id="PRU00181"/>
    </source>
</evidence>
<evidence type="ECO:0000256" key="2">
    <source>
        <dbReference type="ARBA" id="ARBA00022540"/>
    </source>
</evidence>
<dbReference type="Gene3D" id="4.10.1060.10">
    <property type="entry name" value="Zinc finger, RanBP2-type"/>
    <property type="match status" value="1"/>
</dbReference>
<evidence type="ECO:0000256" key="6">
    <source>
        <dbReference type="ARBA" id="ARBA00022917"/>
    </source>
</evidence>
<comment type="function">
    <text evidence="8 13">Component of the 43S pre-initiation complex (43S PIC), which binds to the mRNA cap-proximal region, scans mRNA 5'-untranslated region, and locates the initiation codon. This protein enhances formation of the cap-proximal complex. Together with EIF1, facilitates scanning, start codon recognition, promotion of the assembly of 48S complex at the initiation codon (43S PIC becomes 48S PIC after the start codon is reached), and dissociation of aberrant complexes. After start codon location, together with EIF5B orients the initiator methionine-tRNA in a conformation that allows 60S ribosomal subunit joining to form the 80S initiation complex. Is released after 80S initiation complex formation, just after GTP hydrolysis by EIF5B, and before release of EIF5B. Its globular part is located in the A site of the 40S ribosomal subunit. Its interaction with EIF5 during scanning contribute to the maintenance of EIF1 within the open 43S PIC. In contrast to yeast orthologs, does not bind EIF1.</text>
</comment>
<dbReference type="EMBL" id="JAWJWE010000002">
    <property type="protein sequence ID" value="KAK6643253.1"/>
    <property type="molecule type" value="Genomic_DNA"/>
</dbReference>
<dbReference type="InterPro" id="IPR012340">
    <property type="entry name" value="NA-bd_OB-fold"/>
</dbReference>
<keyword evidence="4 11" id="KW-0863">Zinc-finger</keyword>
<dbReference type="HAMAP" id="MF_00216">
    <property type="entry name" value="aIF_1A"/>
    <property type="match status" value="1"/>
</dbReference>
<evidence type="ECO:0000256" key="14">
    <source>
        <dbReference type="SAM" id="MobiDB-lite"/>
    </source>
</evidence>
<evidence type="ECO:0000256" key="9">
    <source>
        <dbReference type="ARBA" id="ARBA00047113"/>
    </source>
</evidence>
<feature type="compositionally biased region" description="Basic residues" evidence="14">
    <location>
        <begin position="1"/>
        <end position="15"/>
    </location>
</feature>
<name>A0AAN8XLN0_POLSC</name>
<dbReference type="AlphaFoldDB" id="A0AAN8XLN0"/>
<keyword evidence="5" id="KW-0862">Zinc</keyword>